<dbReference type="FunFam" id="3.10.100.10:FF:000027">
    <property type="entry name" value="Mannose receptor, C type 1"/>
    <property type="match status" value="1"/>
</dbReference>
<gene>
    <name evidence="13" type="ORF">SMAX5B_005834</name>
</gene>
<evidence type="ECO:0000256" key="2">
    <source>
        <dbReference type="ARBA" id="ARBA00022692"/>
    </source>
</evidence>
<feature type="domain" description="C-type lectin" evidence="11">
    <location>
        <begin position="2247"/>
        <end position="2372"/>
    </location>
</feature>
<keyword evidence="2 9" id="KW-0812">Transmembrane</keyword>
<evidence type="ECO:0000313" key="13">
    <source>
        <dbReference type="EMBL" id="AWP03840.1"/>
    </source>
</evidence>
<dbReference type="PANTHER" id="PTHR22803">
    <property type="entry name" value="MANNOSE, PHOSPHOLIPASE, LECTIN RECEPTOR RELATED"/>
    <property type="match status" value="1"/>
</dbReference>
<feature type="domain" description="C-type lectin" evidence="11">
    <location>
        <begin position="1223"/>
        <end position="1335"/>
    </location>
</feature>
<comment type="caution">
    <text evidence="8">Lacks conserved residue(s) required for the propagation of feature annotation.</text>
</comment>
<reference evidence="13 14" key="1">
    <citation type="submission" date="2017-12" db="EMBL/GenBank/DDBJ databases">
        <title>Integrating genomic resources of turbot (Scophthalmus maximus) in depth evaluation of genetic and physical mapping variation across individuals.</title>
        <authorList>
            <person name="Martinez P."/>
        </authorList>
    </citation>
    <scope>NUCLEOTIDE SEQUENCE [LARGE SCALE GENOMIC DNA]</scope>
</reference>
<proteinExistence type="predicted"/>
<evidence type="ECO:0000256" key="4">
    <source>
        <dbReference type="ARBA" id="ARBA00022989"/>
    </source>
</evidence>
<keyword evidence="3" id="KW-0677">Repeat</keyword>
<dbReference type="CDD" id="cd00062">
    <property type="entry name" value="FN2"/>
    <property type="match status" value="2"/>
</dbReference>
<evidence type="ECO:0000313" key="14">
    <source>
        <dbReference type="Proteomes" id="UP000246464"/>
    </source>
</evidence>
<dbReference type="STRING" id="52904.ENSSMAP00000026561"/>
<dbReference type="PROSITE" id="PS00023">
    <property type="entry name" value="FN2_1"/>
    <property type="match status" value="1"/>
</dbReference>
<feature type="domain" description="C-type lectin" evidence="11">
    <location>
        <begin position="2105"/>
        <end position="2219"/>
    </location>
</feature>
<evidence type="ECO:0000256" key="10">
    <source>
        <dbReference type="SAM" id="SignalP"/>
    </source>
</evidence>
<dbReference type="PROSITE" id="PS50041">
    <property type="entry name" value="C_TYPE_LECTIN_2"/>
    <property type="match status" value="16"/>
</dbReference>
<dbReference type="InterPro" id="IPR000562">
    <property type="entry name" value="FN_type2_dom"/>
</dbReference>
<dbReference type="Pfam" id="PF00040">
    <property type="entry name" value="fn2"/>
    <property type="match status" value="2"/>
</dbReference>
<dbReference type="SUPFAM" id="SSF50370">
    <property type="entry name" value="Ricin B-like lectins"/>
    <property type="match status" value="2"/>
</dbReference>
<feature type="disulfide bond" evidence="8">
    <location>
        <begin position="168"/>
        <end position="194"/>
    </location>
</feature>
<feature type="domain" description="C-type lectin" evidence="11">
    <location>
        <begin position="2542"/>
        <end position="2655"/>
    </location>
</feature>
<dbReference type="FunFam" id="3.10.100.10:FF:000014">
    <property type="entry name" value="Macrophage mannose receptor 1"/>
    <property type="match status" value="2"/>
</dbReference>
<dbReference type="Proteomes" id="UP000246464">
    <property type="component" value="Chromosome 7"/>
</dbReference>
<dbReference type="SMART" id="SM00059">
    <property type="entry name" value="FN2"/>
    <property type="match status" value="2"/>
</dbReference>
<dbReference type="Gene3D" id="2.80.10.50">
    <property type="match status" value="2"/>
</dbReference>
<feature type="domain" description="C-type lectin" evidence="11">
    <location>
        <begin position="931"/>
        <end position="1057"/>
    </location>
</feature>
<feature type="domain" description="C-type lectin" evidence="11">
    <location>
        <begin position="500"/>
        <end position="615"/>
    </location>
</feature>
<dbReference type="SUPFAM" id="SSF56436">
    <property type="entry name" value="C-type lectin-like"/>
    <property type="match status" value="16"/>
</dbReference>
<evidence type="ECO:0000256" key="6">
    <source>
        <dbReference type="ARBA" id="ARBA00023157"/>
    </source>
</evidence>
<evidence type="ECO:0000256" key="5">
    <source>
        <dbReference type="ARBA" id="ARBA00023136"/>
    </source>
</evidence>
<dbReference type="InterPro" id="IPR018378">
    <property type="entry name" value="C-type_lectin_CS"/>
</dbReference>
<dbReference type="Pfam" id="PF00059">
    <property type="entry name" value="Lectin_C"/>
    <property type="match status" value="16"/>
</dbReference>
<keyword evidence="6 8" id="KW-1015">Disulfide bond</keyword>
<feature type="domain" description="C-type lectin" evidence="11">
    <location>
        <begin position="644"/>
        <end position="761"/>
    </location>
</feature>
<dbReference type="InterPro" id="IPR013806">
    <property type="entry name" value="Kringle-like"/>
</dbReference>
<feature type="disulfide bond" evidence="8">
    <location>
        <begin position="1481"/>
        <end position="1507"/>
    </location>
</feature>
<feature type="signal peptide" evidence="10">
    <location>
        <begin position="1"/>
        <end position="33"/>
    </location>
</feature>
<feature type="domain" description="C-type lectin" evidence="11">
    <location>
        <begin position="359"/>
        <end position="475"/>
    </location>
</feature>
<feature type="domain" description="C-type lectin" evidence="11">
    <location>
        <begin position="2394"/>
        <end position="2505"/>
    </location>
</feature>
<sequence length="2744" mass="311441">MSAAVRLIRGRMLTLRITLAAFLLFILTSQCSTANDAQFSLTNKATGFCLLKKFNRCLDIRWTTGNRLFAVASKKCLGAQGKTVGSEVNLYDCDDKTDLQKWECRNNTLLALKGKELYIGVKADESIALTKTVGPNNHLTITGTTSGACTRTYRELYTIGGNSFGKICTFPFFYKDRWFGDCTTFDSSQKRLWCAVETKYEHELWGYCPTTSRDHWTKYLVTGTYYQINTQSALTWPQAEVSCKQQGATLVSIYEPNEQAFIAALLGEGKYKLWIGVVLDPEHGWQWSNGKPFRYLRWSTGNPLPNPGHNCAFLDTAEQHSWQSSSCMKKLGYICYKDMVTPTPTLTEQGFCSSPWIPYNGHCFHLQRSLQTWSNAQIECRKERGDLVSIRNVEDQSFVISQLGYASSDELWIGLNDRRTEGFFDWSDYSAVSFTSWEYGKPAVSTDGEDCVLIKGEKGNWADRSCDEKHGFICMKQSDTERTGEEVDLDIGCKAGWKRHGSYCYFVGSETKTFDEAKDECKSSDSYLADVSNGVDNAFLVSLVGLRPEKYFWLGLSNQKNIDEFVWTNTDSVRFTHWNTEMPGYREGCVAMTTGVLAGLWDLLPCTNQEKYICKHLAEGAVLTVPPPTQIPPKCADGWTRSGTRNICSKFFTGPRSDEKTWYEARDYCRAIGGDLLSIHSSAELLVGRYGKAWIGLHVPDPSTGYAWSDGSPLNFQHWQEGEPNNFNNAESCAEFRINSWDESGSWNDVNCETYNDWLCQIRAGVIPKLPPNATAVDYNTTSDGWLEWRGNQYYINRVAMPMEDARNFCQKKHGDLVSISSKDENNFLWKQISRSYGQYYIGLSVDLDGSFWWMDGTSVGLQRWEENQPNTNTFDENCVTMTYYMGFWRTRNCGQDNQSFCKRAHSTPANTTAAPTVPPKGGCPLKWKQFDSKCYSINSVRRTTWEESRSQCITIGGNLVSVPTRRVQAFLTTLLAAVGTDVWIGLNSIKQDGFYWTDGKPRRYTNWGYSKQQRIPGNFYQRWNEEDCVVMNSNPSLGTGKWLIRSCNDTKGFVCHRNLDPNSVAQPTIVHNYYVTLGNDSIKALTQNLTWDNAKKHCEGDKANLVSLRNEWTQAYVELLAMNLKSPLWIGLNKQQTGGYFRYIDGWQMNIANWAEGEPSSDLPCVYMDVEGKWRTALCNQTMNSVCMQSTDVPPTESTTFPGICPDETSSEYHQSFSWLPFKGHCYLFITEEVEWANAASSCVRHGGILTSIEDPSEQQFLRSNLEIFQNSHTSFWIGLYKTHKGTWMWLDRTVLDYTNWAADEPDSDFGNIATQDGTWQSGHRWHDRPFICKTPKVIFQDSDIKPDSPFQLINKATTFCLIKTNNFCNDIRWTTGDRLLVEQKNKCLGVQGKSVGSEISLYNCDENSDLQKWECKNETVLALKDQELYIELTEDNTAVLSKTIGPNSHLTISGTSSGACTRTYRELYTISGNAAGMPCMFPFLYKDKWYSDCTTFDSPENFLWCAVETNYQSERWGFCPITTKEDWNTHPLTGAYYQLNTQSALTWSQAETSCKQQGASLLSITDPHEQAYVQVLLGTVGSMLWTGLILDPEHGWKWSNGRPYRYMKWDSGHPLPNPGYTCTVVNAAVQLSWQSSPCSKKLGYICYSKRAEENPAQAFETGFCPSPWIPYNHHCFHLNRNQKTWSDAQRECRNEGGDLVSIRNVEDQSFVISQLGYASTDKLWIGLNDMKIEGLFDWIDHSTVSFTSWEFGKPTVSTDTKDCVLIRGENGNWANCVCEEKHGFICMKMSASKPTGDEVEKDIGCKNGWRRHGSYCYFIGTETKTFDEAKDDCKRSDSYLADVSTGVDNAFLVSLVGLRPEKYFWLGLSNQKNIDEFVWTNTASVRFTHWNAEMPGRQKGCVAMKTGIFAGLWDVLPCANQEKYICKQLAEGAVLTPAPPTLIPLKCADTWTQVGSKNVCFKLFLKSSSDLRTWFEARDYCRTIGGDLLSIHSQAELGVLPNRYQGVWIGLSAPDPATGYVWSDGSPLNFQHWEDGEPNNKNNVESCAEFKMHNKERSGSWNDVHCESYHGWLCQISAGVTPNPPPDRVTPDYNTTSDGWLEWKGNQYKFARRPMAMEEARKLCQEMHSDLVTINSEAERIFLWKQISKEPLSYWIGLNVDLDGTFAWMDGSPVVFQKWDENQPNFSNNDENCAVMYSSMGFWHDYNCGLEFSPICKRSDSPPANATVAPTVHPRGGCLQNWKKINSKCYSIINSQNETWEGARTQCKAMGGNLASILSRHTQVFLSNEMVKAPTTNLWIGLHNKHSQQFCWTDGRPMQYNNWPPNRSLPHFSLSMLHQKECAAMITDPTIGIGKWQQMSCNDTNGYVCLRNLDQSLPDSPEPTVTTAYVKLFNDSIKVVTQPMNWDAAQKNCQSDSANLASLRNVWSQTYVELMALNLNSPVWIGLNKKQTVGYFTYVDGWHMTISNWYRKYPSTDQDCVFVDVDGKWKTAYCNQTMNSICMMSTDVPPTESSHFPGRCPVDPERPHYGGKHGYTWLPFKGHCYLFLTERLSWSDASVSCARHGGTLASIEDPTEQQFILRNVKIFEDNHSSFWMGLYKTHKGVWQWLDKTVMDYINWDTDQPGDNTYGVIEVSDGRWRTGEKWNRREYICKTPKVLIQATSTSASSSPVDTQSRGHVILAAVLLITAIAIGIFIVLFLFKKSGRHLPVPEKTTTFDNPVFVSNEQSQQDLVDTNKVVTME</sequence>
<feature type="domain" description="C-type lectin" evidence="11">
    <location>
        <begin position="1958"/>
        <end position="2077"/>
    </location>
</feature>
<dbReference type="InterPro" id="IPR016187">
    <property type="entry name" value="CTDL_fold"/>
</dbReference>
<dbReference type="InterPro" id="IPR016186">
    <property type="entry name" value="C-type_lectin-like/link_sf"/>
</dbReference>
<dbReference type="CDD" id="cd00037">
    <property type="entry name" value="CLECT"/>
    <property type="match status" value="16"/>
</dbReference>
<feature type="domain" description="C-type lectin" evidence="11">
    <location>
        <begin position="1534"/>
        <end position="1649"/>
    </location>
</feature>
<keyword evidence="5 9" id="KW-0472">Membrane</keyword>
<keyword evidence="13" id="KW-0675">Receptor</keyword>
<dbReference type="PROSITE" id="PS50231">
    <property type="entry name" value="RICIN_B_LECTIN"/>
    <property type="match status" value="2"/>
</dbReference>
<feature type="domain" description="C-type lectin" evidence="11">
    <location>
        <begin position="1814"/>
        <end position="1929"/>
    </location>
</feature>
<comment type="subcellular location">
    <subcellularLocation>
        <location evidence="1">Membrane</location>
        <topology evidence="1">Single-pass membrane protein</topology>
    </subcellularLocation>
</comment>
<keyword evidence="14" id="KW-1185">Reference proteome</keyword>
<dbReference type="InterPro" id="IPR050111">
    <property type="entry name" value="C-type_lectin/snaclec_domain"/>
</dbReference>
<dbReference type="InterPro" id="IPR036943">
    <property type="entry name" value="FN_type2_sf"/>
</dbReference>
<dbReference type="GO" id="GO:0016020">
    <property type="term" value="C:membrane"/>
    <property type="evidence" value="ECO:0007669"/>
    <property type="project" value="UniProtKB-SubCell"/>
</dbReference>
<dbReference type="Gene3D" id="2.10.10.10">
    <property type="entry name" value="Fibronectin, type II, collagen-binding"/>
    <property type="match status" value="2"/>
</dbReference>
<feature type="domain" description="C-type lectin" evidence="11">
    <location>
        <begin position="789"/>
        <end position="903"/>
    </location>
</feature>
<evidence type="ECO:0000256" key="1">
    <source>
        <dbReference type="ARBA" id="ARBA00004167"/>
    </source>
</evidence>
<feature type="domain" description="Fibronectin type-II" evidence="12">
    <location>
        <begin position="163"/>
        <end position="210"/>
    </location>
</feature>
<evidence type="ECO:0000256" key="3">
    <source>
        <dbReference type="ARBA" id="ARBA00022737"/>
    </source>
</evidence>
<keyword evidence="7" id="KW-0325">Glycoprotein</keyword>
<dbReference type="EMBL" id="CP026249">
    <property type="protein sequence ID" value="AWP03840.1"/>
    <property type="molecule type" value="Genomic_DNA"/>
</dbReference>
<dbReference type="SMART" id="SM00034">
    <property type="entry name" value="CLECT"/>
    <property type="match status" value="16"/>
</dbReference>
<dbReference type="FunFam" id="3.10.100.10:FF:000022">
    <property type="entry name" value="Mannose receptor C-type 1"/>
    <property type="match status" value="1"/>
</dbReference>
<evidence type="ECO:0000256" key="7">
    <source>
        <dbReference type="ARBA" id="ARBA00023180"/>
    </source>
</evidence>
<dbReference type="InterPro" id="IPR035992">
    <property type="entry name" value="Ricin_B-like_lectins"/>
</dbReference>
<feature type="domain" description="Fibronectin type-II" evidence="12">
    <location>
        <begin position="1476"/>
        <end position="1523"/>
    </location>
</feature>
<organism evidence="13 14">
    <name type="scientific">Scophthalmus maximus</name>
    <name type="common">Turbot</name>
    <name type="synonym">Psetta maxima</name>
    <dbReference type="NCBI Taxonomy" id="52904"/>
    <lineage>
        <taxon>Eukaryota</taxon>
        <taxon>Metazoa</taxon>
        <taxon>Chordata</taxon>
        <taxon>Craniata</taxon>
        <taxon>Vertebrata</taxon>
        <taxon>Euteleostomi</taxon>
        <taxon>Actinopterygii</taxon>
        <taxon>Neopterygii</taxon>
        <taxon>Teleostei</taxon>
        <taxon>Neoteleostei</taxon>
        <taxon>Acanthomorphata</taxon>
        <taxon>Carangaria</taxon>
        <taxon>Pleuronectiformes</taxon>
        <taxon>Pleuronectoidei</taxon>
        <taxon>Scophthalmidae</taxon>
        <taxon>Scophthalmus</taxon>
    </lineage>
</organism>
<feature type="chain" id="PRO_5015973200" evidence="10">
    <location>
        <begin position="34"/>
        <end position="2744"/>
    </location>
</feature>
<keyword evidence="10" id="KW-0732">Signal</keyword>
<accession>A0A2U9BJA1</accession>
<name>A0A2U9BJA1_SCOMX</name>
<evidence type="ECO:0000256" key="9">
    <source>
        <dbReference type="SAM" id="Phobius"/>
    </source>
</evidence>
<evidence type="ECO:0000259" key="11">
    <source>
        <dbReference type="PROSITE" id="PS50041"/>
    </source>
</evidence>
<dbReference type="SUPFAM" id="SSF57440">
    <property type="entry name" value="Kringle-like"/>
    <property type="match status" value="2"/>
</dbReference>
<dbReference type="FunFam" id="3.10.100.10:FF:000025">
    <property type="entry name" value="Mannose receptor C-type 1"/>
    <property type="match status" value="1"/>
</dbReference>
<evidence type="ECO:0000256" key="8">
    <source>
        <dbReference type="PROSITE-ProRule" id="PRU00479"/>
    </source>
</evidence>
<dbReference type="PROSITE" id="PS00615">
    <property type="entry name" value="C_TYPE_LECTIN_1"/>
    <property type="match status" value="3"/>
</dbReference>
<feature type="domain" description="C-type lectin" evidence="11">
    <location>
        <begin position="221"/>
        <end position="336"/>
    </location>
</feature>
<keyword evidence="4 9" id="KW-1133">Transmembrane helix</keyword>
<dbReference type="PROSITE" id="PS51092">
    <property type="entry name" value="FN2_2"/>
    <property type="match status" value="2"/>
</dbReference>
<feature type="domain" description="C-type lectin" evidence="11">
    <location>
        <begin position="1673"/>
        <end position="1789"/>
    </location>
</feature>
<protein>
    <submittedName>
        <fullName evidence="13">Putative macrophage mannose receptor 1-like</fullName>
    </submittedName>
</protein>
<feature type="domain" description="C-type lectin" evidence="11">
    <location>
        <begin position="1078"/>
        <end position="1189"/>
    </location>
</feature>
<dbReference type="Gene3D" id="3.10.100.10">
    <property type="entry name" value="Mannose-Binding Protein A, subunit A"/>
    <property type="match status" value="16"/>
</dbReference>
<feature type="transmembrane region" description="Helical" evidence="9">
    <location>
        <begin position="2681"/>
        <end position="2703"/>
    </location>
</feature>
<dbReference type="InterPro" id="IPR001304">
    <property type="entry name" value="C-type_lectin-like"/>
</dbReference>
<dbReference type="FunFam" id="2.10.10.10:FF:000001">
    <property type="entry name" value="Fibronectin 1a isoform 1"/>
    <property type="match status" value="1"/>
</dbReference>
<evidence type="ECO:0000259" key="12">
    <source>
        <dbReference type="PROSITE" id="PS51092"/>
    </source>
</evidence>